<reference evidence="1 2" key="1">
    <citation type="journal article" date="2023" name="Int. J. Mol. Sci.">
        <title>De Novo Assembly and Annotation of 11 Diverse Shrub Willow (Salix) Genomes Reveals Novel Gene Organization in Sex-Linked Regions.</title>
        <authorList>
            <person name="Hyden B."/>
            <person name="Feng K."/>
            <person name="Yates T.B."/>
            <person name="Jawdy S."/>
            <person name="Cereghino C."/>
            <person name="Smart L.B."/>
            <person name="Muchero W."/>
        </authorList>
    </citation>
    <scope>NUCLEOTIDE SEQUENCE [LARGE SCALE GENOMIC DNA]</scope>
    <source>
        <tissue evidence="1">Shoot tip</tissue>
    </source>
</reference>
<dbReference type="AlphaFoldDB" id="A0AAD6KW83"/>
<gene>
    <name evidence="1" type="ORF">OIU84_021897</name>
</gene>
<accession>A0AAD6KW83</accession>
<protein>
    <submittedName>
        <fullName evidence="1">Uncharacterized protein</fullName>
    </submittedName>
</protein>
<dbReference type="Proteomes" id="UP001162972">
    <property type="component" value="Chromosome 8"/>
</dbReference>
<organism evidence="1 2">
    <name type="scientific">Salix udensis</name>
    <dbReference type="NCBI Taxonomy" id="889485"/>
    <lineage>
        <taxon>Eukaryota</taxon>
        <taxon>Viridiplantae</taxon>
        <taxon>Streptophyta</taxon>
        <taxon>Embryophyta</taxon>
        <taxon>Tracheophyta</taxon>
        <taxon>Spermatophyta</taxon>
        <taxon>Magnoliopsida</taxon>
        <taxon>eudicotyledons</taxon>
        <taxon>Gunneridae</taxon>
        <taxon>Pentapetalae</taxon>
        <taxon>rosids</taxon>
        <taxon>fabids</taxon>
        <taxon>Malpighiales</taxon>
        <taxon>Salicaceae</taxon>
        <taxon>Saliceae</taxon>
        <taxon>Salix</taxon>
    </lineage>
</organism>
<dbReference type="EMBL" id="JAPFFJ010000004">
    <property type="protein sequence ID" value="KAJ6430593.1"/>
    <property type="molecule type" value="Genomic_DNA"/>
</dbReference>
<comment type="caution">
    <text evidence="1">The sequence shown here is derived from an EMBL/GenBank/DDBJ whole genome shotgun (WGS) entry which is preliminary data.</text>
</comment>
<sequence>MILPVGGTSYGKTIDISSRMACHIVLENYQLTGRTFVLHVRGTCAKVEGFLMPYTMLLSVWFVRHKLVYSGELVDWFVVRSLMFHGVHVGQEVWMNTSATPAGGNDCCGPRLASRCGIILQLYGSWCRLF</sequence>
<name>A0AAD6KW83_9ROSI</name>
<proteinExistence type="predicted"/>
<evidence type="ECO:0000313" key="1">
    <source>
        <dbReference type="EMBL" id="KAJ6430593.1"/>
    </source>
</evidence>
<keyword evidence="2" id="KW-1185">Reference proteome</keyword>
<evidence type="ECO:0000313" key="2">
    <source>
        <dbReference type="Proteomes" id="UP001162972"/>
    </source>
</evidence>